<dbReference type="PANTHER" id="PTHR37423">
    <property type="entry name" value="SOLUBLE LYTIC MUREIN TRANSGLYCOSYLASE-RELATED"/>
    <property type="match status" value="1"/>
</dbReference>
<dbReference type="Proteomes" id="UP000680279">
    <property type="component" value="Unassembled WGS sequence"/>
</dbReference>
<organism evidence="3 4">
    <name type="scientific">Siminovitchia fordii</name>
    <dbReference type="NCBI Taxonomy" id="254759"/>
    <lineage>
        <taxon>Bacteria</taxon>
        <taxon>Bacillati</taxon>
        <taxon>Bacillota</taxon>
        <taxon>Bacilli</taxon>
        <taxon>Bacillales</taxon>
        <taxon>Bacillaceae</taxon>
        <taxon>Siminovitchia</taxon>
    </lineage>
</organism>
<evidence type="ECO:0000256" key="1">
    <source>
        <dbReference type="ARBA" id="ARBA00007734"/>
    </source>
</evidence>
<feature type="domain" description="Transglycosylase SLT" evidence="2">
    <location>
        <begin position="104"/>
        <end position="211"/>
    </location>
</feature>
<gene>
    <name evidence="3" type="ORF">J1TS3_03540</name>
</gene>
<dbReference type="PANTHER" id="PTHR37423:SF2">
    <property type="entry name" value="MEMBRANE-BOUND LYTIC MUREIN TRANSGLYCOSYLASE C"/>
    <property type="match status" value="1"/>
</dbReference>
<dbReference type="RefSeq" id="WP_018705413.1">
    <property type="nucleotide sequence ID" value="NZ_BOQT01000001.1"/>
</dbReference>
<dbReference type="Gene3D" id="1.10.530.10">
    <property type="match status" value="1"/>
</dbReference>
<evidence type="ECO:0000313" key="3">
    <source>
        <dbReference type="EMBL" id="GIN19220.1"/>
    </source>
</evidence>
<evidence type="ECO:0000259" key="2">
    <source>
        <dbReference type="Pfam" id="PF01464"/>
    </source>
</evidence>
<proteinExistence type="inferred from homology"/>
<dbReference type="CDD" id="cd00254">
    <property type="entry name" value="LT-like"/>
    <property type="match status" value="1"/>
</dbReference>
<dbReference type="SUPFAM" id="SSF53955">
    <property type="entry name" value="Lysozyme-like"/>
    <property type="match status" value="1"/>
</dbReference>
<evidence type="ECO:0000313" key="4">
    <source>
        <dbReference type="Proteomes" id="UP000680279"/>
    </source>
</evidence>
<name>A0ABQ4K2K5_9BACI</name>
<protein>
    <recommendedName>
        <fullName evidence="2">Transglycosylase SLT domain-containing protein</fullName>
    </recommendedName>
</protein>
<dbReference type="InterPro" id="IPR023346">
    <property type="entry name" value="Lysozyme-like_dom_sf"/>
</dbReference>
<dbReference type="EMBL" id="BOQT01000001">
    <property type="protein sequence ID" value="GIN19220.1"/>
    <property type="molecule type" value="Genomic_DNA"/>
</dbReference>
<comment type="caution">
    <text evidence="3">The sequence shown here is derived from an EMBL/GenBank/DDBJ whole genome shotgun (WGS) entry which is preliminary data.</text>
</comment>
<dbReference type="InterPro" id="IPR000189">
    <property type="entry name" value="Transglyc_AS"/>
</dbReference>
<dbReference type="Pfam" id="PF01464">
    <property type="entry name" value="SLT"/>
    <property type="match status" value="1"/>
</dbReference>
<sequence>MTSLGQIKALLEWQSLQSFSGQQQNSGMPISSSFASLLQEFVQSQNPDTSIGQFENELNTLGQVFRSNQYYIQHPIAEKRDAQTIHGTASSTELNPGSSIEQIVQRAADAYKLPSKLIKAIIRHESNFNARAVSNAGASGLMQLMPATARGLGVTDILDPEQNVMAGAKYLRNMLDKYKGNVKLALAAYNAGPGNVDKYGGIPPFKETQNYVRKVTDTYFG</sequence>
<dbReference type="PROSITE" id="PS00922">
    <property type="entry name" value="TRANSGLYCOSYLASE"/>
    <property type="match status" value="1"/>
</dbReference>
<dbReference type="InterPro" id="IPR008258">
    <property type="entry name" value="Transglycosylase_SLT_dom_1"/>
</dbReference>
<accession>A0ABQ4K2K5</accession>
<comment type="similarity">
    <text evidence="1">Belongs to the transglycosylase Slt family.</text>
</comment>
<reference evidence="3 4" key="1">
    <citation type="submission" date="2021-03" db="EMBL/GenBank/DDBJ databases">
        <title>Antimicrobial resistance genes in bacteria isolated from Japanese honey, and their potential for conferring macrolide and lincosamide resistance in the American foulbrood pathogen Paenibacillus larvae.</title>
        <authorList>
            <person name="Okamoto M."/>
            <person name="Kumagai M."/>
            <person name="Kanamori H."/>
            <person name="Takamatsu D."/>
        </authorList>
    </citation>
    <scope>NUCLEOTIDE SEQUENCE [LARGE SCALE GENOMIC DNA]</scope>
    <source>
        <strain evidence="3 4">J1TS3</strain>
    </source>
</reference>
<keyword evidence="4" id="KW-1185">Reference proteome</keyword>